<keyword evidence="2" id="KW-1185">Reference proteome</keyword>
<protein>
    <submittedName>
        <fullName evidence="1">Uncharacterized protein</fullName>
    </submittedName>
</protein>
<dbReference type="EMBL" id="BPQR01000056">
    <property type="protein sequence ID" value="GJE07864.1"/>
    <property type="molecule type" value="Genomic_DNA"/>
</dbReference>
<dbReference type="RefSeq" id="WP_238277245.1">
    <property type="nucleotide sequence ID" value="NZ_BPQR01000056.1"/>
</dbReference>
<evidence type="ECO:0000313" key="1">
    <source>
        <dbReference type="EMBL" id="GJE07864.1"/>
    </source>
</evidence>
<proteinExistence type="predicted"/>
<accession>A0ABQ4SZ97</accession>
<gene>
    <name evidence="1" type="ORF">AOPFMNJM_3196</name>
</gene>
<reference evidence="1" key="1">
    <citation type="journal article" date="2021" name="Front. Microbiol.">
        <title>Comprehensive Comparative Genomics and Phenotyping of Methylobacterium Species.</title>
        <authorList>
            <person name="Alessa O."/>
            <person name="Ogura Y."/>
            <person name="Fujitani Y."/>
            <person name="Takami H."/>
            <person name="Hayashi T."/>
            <person name="Sahin N."/>
            <person name="Tani A."/>
        </authorList>
    </citation>
    <scope>NUCLEOTIDE SEQUENCE</scope>
    <source>
        <strain evidence="1">LMG 23639</strain>
    </source>
</reference>
<comment type="caution">
    <text evidence="1">The sequence shown here is derived from an EMBL/GenBank/DDBJ whole genome shotgun (WGS) entry which is preliminary data.</text>
</comment>
<sequence>MIGGLVTTARFGWAAVHGVDAFADALAQYTVRMVLRSRAVDSSAADEIVRRAQANVPQDTGRLYGGIKATGEDGLFTVTASATHGRGRWYDLDYAFLVETGTQGGIRGGRRGTTVNVETGRSSRAGAFNPVTGRRFRVADASRMSERTHPGTAAQPFFYPAVDGVMEERELHQAETLEGDL</sequence>
<name>A0ABQ4SZ97_9HYPH</name>
<organism evidence="1 2">
    <name type="scientific">Methylobacterium jeotgali</name>
    <dbReference type="NCBI Taxonomy" id="381630"/>
    <lineage>
        <taxon>Bacteria</taxon>
        <taxon>Pseudomonadati</taxon>
        <taxon>Pseudomonadota</taxon>
        <taxon>Alphaproteobacteria</taxon>
        <taxon>Hyphomicrobiales</taxon>
        <taxon>Methylobacteriaceae</taxon>
        <taxon>Methylobacterium</taxon>
    </lineage>
</organism>
<dbReference type="Proteomes" id="UP001055102">
    <property type="component" value="Unassembled WGS sequence"/>
</dbReference>
<reference evidence="1" key="2">
    <citation type="submission" date="2021-08" db="EMBL/GenBank/DDBJ databases">
        <authorList>
            <person name="Tani A."/>
            <person name="Ola A."/>
            <person name="Ogura Y."/>
            <person name="Katsura K."/>
            <person name="Hayashi T."/>
        </authorList>
    </citation>
    <scope>NUCLEOTIDE SEQUENCE</scope>
    <source>
        <strain evidence="1">LMG 23639</strain>
    </source>
</reference>
<evidence type="ECO:0000313" key="2">
    <source>
        <dbReference type="Proteomes" id="UP001055102"/>
    </source>
</evidence>